<dbReference type="GO" id="GO:0032958">
    <property type="term" value="P:inositol phosphate biosynthetic process"/>
    <property type="evidence" value="ECO:0007669"/>
    <property type="project" value="InterPro"/>
</dbReference>
<dbReference type="Gene3D" id="3.30.470.160">
    <property type="entry name" value="Inositol polyphosphate kinase"/>
    <property type="match status" value="1"/>
</dbReference>
<dbReference type="InterPro" id="IPR038286">
    <property type="entry name" value="IPK_sf"/>
</dbReference>
<dbReference type="GO" id="GO:0046854">
    <property type="term" value="P:phosphatidylinositol phosphate biosynthetic process"/>
    <property type="evidence" value="ECO:0007669"/>
    <property type="project" value="TreeGrafter"/>
</dbReference>
<evidence type="ECO:0000313" key="6">
    <source>
        <dbReference type="Proteomes" id="UP001212411"/>
    </source>
</evidence>
<comment type="similarity">
    <text evidence="1 4">Belongs to the inositol phosphokinase (IPK) family.</text>
</comment>
<protein>
    <recommendedName>
        <fullName evidence="4">Kinase</fullName>
        <ecNumber evidence="4">2.7.-.-</ecNumber>
    </recommendedName>
</protein>
<name>A0AAF0AW72_9SCHI</name>
<keyword evidence="6" id="KW-1185">Reference proteome</keyword>
<dbReference type="GO" id="GO:0000824">
    <property type="term" value="F:inositol-1,4,5,6-tetrakisphosphate 3-kinase activity"/>
    <property type="evidence" value="ECO:0007669"/>
    <property type="project" value="TreeGrafter"/>
</dbReference>
<sequence length="277" mass="31685">MKLIPFNLQAAGHGEVLVSEDKRYLVKPCLDSEIYFYKSCNECDTLRKWLPRFYGKWDVEHARQLQLDMDGLRNDTNLAMSSRAFILENIIHAMKRPCVMDIKLGRQLWALDASPEKRTRLDVVSQMTTSGSLGFRITGILVSDKASHSYTTYSTAWGKQLANDTILQGLSVFFSPCPDHLRKILLEKFSSLLKDFEKDISSLSVEFRSSSLLLAYDLESTEDYMQVLEKEGSQLYNMKLIDLAHSTWTLGSVDENTLFGVRSLRESFQKLSQTNHC</sequence>
<dbReference type="GO" id="GO:0005737">
    <property type="term" value="C:cytoplasm"/>
    <property type="evidence" value="ECO:0007669"/>
    <property type="project" value="TreeGrafter"/>
</dbReference>
<dbReference type="GO" id="GO:0008440">
    <property type="term" value="F:inositol-1,4,5-trisphosphate 3-kinase activity"/>
    <property type="evidence" value="ECO:0007669"/>
    <property type="project" value="TreeGrafter"/>
</dbReference>
<dbReference type="GO" id="GO:0005634">
    <property type="term" value="C:nucleus"/>
    <property type="evidence" value="ECO:0007669"/>
    <property type="project" value="TreeGrafter"/>
</dbReference>
<dbReference type="RefSeq" id="XP_056037520.1">
    <property type="nucleotide sequence ID" value="XM_056181483.1"/>
</dbReference>
<keyword evidence="3 4" id="KW-0418">Kinase</keyword>
<evidence type="ECO:0000256" key="4">
    <source>
        <dbReference type="RuleBase" id="RU363090"/>
    </source>
</evidence>
<proteinExistence type="inferred from homology"/>
<dbReference type="EC" id="2.7.-.-" evidence="4"/>
<dbReference type="KEGG" id="som:SOMG_02692"/>
<dbReference type="PANTHER" id="PTHR12400:SF103">
    <property type="entry name" value="INOSITOL POLYPHOSPHATE MULTIKINASE"/>
    <property type="match status" value="1"/>
</dbReference>
<dbReference type="InterPro" id="IPR005522">
    <property type="entry name" value="IPK"/>
</dbReference>
<dbReference type="AlphaFoldDB" id="A0AAF0AW72"/>
<evidence type="ECO:0000256" key="2">
    <source>
        <dbReference type="ARBA" id="ARBA00022679"/>
    </source>
</evidence>
<keyword evidence="2 4" id="KW-0808">Transferase</keyword>
<accession>A0AAF0AW72</accession>
<gene>
    <name evidence="5" type="primary">arg82</name>
    <name evidence="5" type="ORF">SOMG_02692</name>
</gene>
<dbReference type="GeneID" id="80876172"/>
<dbReference type="EMBL" id="CP115612">
    <property type="protein sequence ID" value="WBW73277.1"/>
    <property type="molecule type" value="Genomic_DNA"/>
</dbReference>
<reference evidence="5 6" key="1">
    <citation type="journal article" date="2023" name="G3 (Bethesda)">
        <title>A high-quality reference genome for the fission yeast Schizosaccharomyces osmophilus.</title>
        <authorList>
            <person name="Jia G.S."/>
            <person name="Zhang W.C."/>
            <person name="Liang Y."/>
            <person name="Liu X.H."/>
            <person name="Rhind N."/>
            <person name="Pidoux A."/>
            <person name="Brysch-Herzberg M."/>
            <person name="Du L.L."/>
        </authorList>
    </citation>
    <scope>NUCLEOTIDE SEQUENCE [LARGE SCALE GENOMIC DNA]</scope>
    <source>
        <strain evidence="5 6">CBS 15793</strain>
    </source>
</reference>
<evidence type="ECO:0000256" key="3">
    <source>
        <dbReference type="ARBA" id="ARBA00022777"/>
    </source>
</evidence>
<dbReference type="PANTHER" id="PTHR12400">
    <property type="entry name" value="INOSITOL POLYPHOSPHATE KINASE"/>
    <property type="match status" value="1"/>
</dbReference>
<dbReference type="Pfam" id="PF03770">
    <property type="entry name" value="IPK"/>
    <property type="match status" value="1"/>
</dbReference>
<dbReference type="SUPFAM" id="SSF56104">
    <property type="entry name" value="SAICAR synthase-like"/>
    <property type="match status" value="1"/>
</dbReference>
<dbReference type="Proteomes" id="UP001212411">
    <property type="component" value="Chromosome 2"/>
</dbReference>
<organism evidence="5 6">
    <name type="scientific">Schizosaccharomyces osmophilus</name>
    <dbReference type="NCBI Taxonomy" id="2545709"/>
    <lineage>
        <taxon>Eukaryota</taxon>
        <taxon>Fungi</taxon>
        <taxon>Dikarya</taxon>
        <taxon>Ascomycota</taxon>
        <taxon>Taphrinomycotina</taxon>
        <taxon>Schizosaccharomycetes</taxon>
        <taxon>Schizosaccharomycetales</taxon>
        <taxon>Schizosaccharomycetaceae</taxon>
        <taxon>Schizosaccharomyces</taxon>
    </lineage>
</organism>
<evidence type="ECO:0000313" key="5">
    <source>
        <dbReference type="EMBL" id="WBW73277.1"/>
    </source>
</evidence>
<evidence type="ECO:0000256" key="1">
    <source>
        <dbReference type="ARBA" id="ARBA00007374"/>
    </source>
</evidence>